<comment type="caution">
    <text evidence="2">The sequence shown here is derived from an EMBL/GenBank/DDBJ whole genome shotgun (WGS) entry which is preliminary data.</text>
</comment>
<feature type="region of interest" description="Disordered" evidence="1">
    <location>
        <begin position="1"/>
        <end position="46"/>
    </location>
</feature>
<dbReference type="Proteomes" id="UP001498421">
    <property type="component" value="Unassembled WGS sequence"/>
</dbReference>
<feature type="region of interest" description="Disordered" evidence="1">
    <location>
        <begin position="291"/>
        <end position="459"/>
    </location>
</feature>
<proteinExistence type="predicted"/>
<feature type="compositionally biased region" description="Low complexity" evidence="1">
    <location>
        <begin position="332"/>
        <end position="344"/>
    </location>
</feature>
<reference evidence="2 3" key="1">
    <citation type="journal article" date="2025" name="Microbiol. Resour. Announc.">
        <title>Draft genome sequences for Neonectria magnoliae and Neonectria punicea, canker pathogens of Liriodendron tulipifera and Acer saccharum in West Virginia.</title>
        <authorList>
            <person name="Petronek H.M."/>
            <person name="Kasson M.T."/>
            <person name="Metheny A.M."/>
            <person name="Stauder C.M."/>
            <person name="Lovett B."/>
            <person name="Lynch S.C."/>
            <person name="Garnas J.R."/>
            <person name="Kasson L.R."/>
            <person name="Stajich J.E."/>
        </authorList>
    </citation>
    <scope>NUCLEOTIDE SEQUENCE [LARGE SCALE GENOMIC DNA]</scope>
    <source>
        <strain evidence="2 3">NRRL 64651</strain>
    </source>
</reference>
<keyword evidence="3" id="KW-1185">Reference proteome</keyword>
<organism evidence="2 3">
    <name type="scientific">Neonectria magnoliae</name>
    <dbReference type="NCBI Taxonomy" id="2732573"/>
    <lineage>
        <taxon>Eukaryota</taxon>
        <taxon>Fungi</taxon>
        <taxon>Dikarya</taxon>
        <taxon>Ascomycota</taxon>
        <taxon>Pezizomycotina</taxon>
        <taxon>Sordariomycetes</taxon>
        <taxon>Hypocreomycetidae</taxon>
        <taxon>Hypocreales</taxon>
        <taxon>Nectriaceae</taxon>
        <taxon>Neonectria</taxon>
    </lineage>
</organism>
<feature type="compositionally biased region" description="Basic and acidic residues" evidence="1">
    <location>
        <begin position="321"/>
        <end position="331"/>
    </location>
</feature>
<evidence type="ECO:0000313" key="2">
    <source>
        <dbReference type="EMBL" id="KAK7421732.1"/>
    </source>
</evidence>
<evidence type="ECO:0000256" key="1">
    <source>
        <dbReference type="SAM" id="MobiDB-lite"/>
    </source>
</evidence>
<gene>
    <name evidence="2" type="ORF">QQZ08_009820</name>
</gene>
<protein>
    <submittedName>
        <fullName evidence="2">Uncharacterized protein</fullName>
    </submittedName>
</protein>
<name>A0ABR1HL89_9HYPO</name>
<accession>A0ABR1HL89</accession>
<evidence type="ECO:0000313" key="3">
    <source>
        <dbReference type="Proteomes" id="UP001498421"/>
    </source>
</evidence>
<sequence length="459" mass="52335">MANSVSQSGEVPEGRTTAWGGGITELKGQVVSHQERQNNQPQRIEKQHTLKDAYAEWLAEIEADPSFVKEDWERKQWRRDEQWSCCRERGCDGFPQYAEAVKRRLARHGFTRPFHLHEDLKQQDKLTTWIEYLNFECWWLDRHTSVIEHFKPAHDKAWQELVDLKVLRPHETPESVRTMASAIQERAEEDQAWGAVKRAKSEAAKVYKITQDDPWRLHIPKAKRIPMLGAATNKLNTAKERLQWIKRRNDQTTTFVQETSGYDDAKRDAARQSMLIQWLLEQVPLIEAEMTQSKVTKTGPGRMTRSKRRLTTDEEPQGEQSPKRPKLDHQESGPPASSSSPRVPSKAKLEPLTTTDQEATQGDDNRDNVGAVSRGGPRRSARIAARRDASRQAQEPAISQARRRPKSRAKPAAQPSDPRPNAEGAKASTATGRELRSVGRRGVAKPEGTSQRRRQPRRG</sequence>
<dbReference type="EMBL" id="JAZAVK010000117">
    <property type="protein sequence ID" value="KAK7421732.1"/>
    <property type="molecule type" value="Genomic_DNA"/>
</dbReference>
<feature type="compositionally biased region" description="Polar residues" evidence="1">
    <location>
        <begin position="352"/>
        <end position="362"/>
    </location>
</feature>